<feature type="region of interest" description="Disordered" evidence="1">
    <location>
        <begin position="1"/>
        <end position="62"/>
    </location>
</feature>
<reference evidence="2 3" key="1">
    <citation type="journal article" date="2024" name="Science">
        <title>Giant polyketide synthase enzymes in the biosynthesis of giant marine polyether toxins.</title>
        <authorList>
            <person name="Fallon T.R."/>
            <person name="Shende V.V."/>
            <person name="Wierzbicki I.H."/>
            <person name="Pendleton A.L."/>
            <person name="Watervoot N.F."/>
            <person name="Auber R.P."/>
            <person name="Gonzalez D.J."/>
            <person name="Wisecaver J.H."/>
            <person name="Moore B.S."/>
        </authorList>
    </citation>
    <scope>NUCLEOTIDE SEQUENCE [LARGE SCALE GENOMIC DNA]</scope>
    <source>
        <strain evidence="2 3">12B1</strain>
    </source>
</reference>
<evidence type="ECO:0000313" key="2">
    <source>
        <dbReference type="EMBL" id="KAL1498619.1"/>
    </source>
</evidence>
<sequence length="468" mass="49596">MAFPFHSRSSPALCVASPNGRSPTRRSLSPLFAFSGSARFSSRRSEPRSPLPPQKHSRSAEAEAGIALLSEGVAVKRLDPHGASVPAQLHLADDGRGLTWSGRRRSFSSSASERRAVSFGEVCDVATPQSFSLSLRLAPSAAEPAGALLFAFDASSRQQFVQIAAAVRALVEESRESSAAARSDAKERAREQVERATAGFEAARVMVEAAVEAAVESVAAEAAAVAAVRQVIAAALAAPQADGEACGGVLDGAVTPTAPAAGLAPLSVDEVKPARVPSHGRGNHLASPRGVIEFEGAKSPPHAEPPRLCVPTGHFAIVCSFLEDLFHLRPRAKPKEIDRSPSIPPPELARGASQAALGQRVRRAFDFMEMSGKVMATSFGTSHLELSRKQVAKACREDGEVRQLMGFCSEEDEKFDEVIKQLEQTADVCDGISPDGFVQALLRGKATRRSFRSLPGPTRAGLQRSISW</sequence>
<organism evidence="2 3">
    <name type="scientific">Prymnesium parvum</name>
    <name type="common">Toxic golden alga</name>
    <dbReference type="NCBI Taxonomy" id="97485"/>
    <lineage>
        <taxon>Eukaryota</taxon>
        <taxon>Haptista</taxon>
        <taxon>Haptophyta</taxon>
        <taxon>Prymnesiophyceae</taxon>
        <taxon>Prymnesiales</taxon>
        <taxon>Prymnesiaceae</taxon>
        <taxon>Prymnesium</taxon>
    </lineage>
</organism>
<gene>
    <name evidence="2" type="ORF">AB1Y20_013934</name>
</gene>
<evidence type="ECO:0000256" key="1">
    <source>
        <dbReference type="SAM" id="MobiDB-lite"/>
    </source>
</evidence>
<comment type="caution">
    <text evidence="2">The sequence shown here is derived from an EMBL/GenBank/DDBJ whole genome shotgun (WGS) entry which is preliminary data.</text>
</comment>
<dbReference type="EMBL" id="JBGBPQ010000027">
    <property type="protein sequence ID" value="KAL1498619.1"/>
    <property type="molecule type" value="Genomic_DNA"/>
</dbReference>
<name>A0AB34IEN9_PRYPA</name>
<dbReference type="AlphaFoldDB" id="A0AB34IEN9"/>
<accession>A0AB34IEN9</accession>
<protein>
    <submittedName>
        <fullName evidence="2">Uncharacterized protein</fullName>
    </submittedName>
</protein>
<keyword evidence="3" id="KW-1185">Reference proteome</keyword>
<feature type="region of interest" description="Disordered" evidence="1">
    <location>
        <begin position="335"/>
        <end position="354"/>
    </location>
</feature>
<dbReference type="Proteomes" id="UP001515480">
    <property type="component" value="Unassembled WGS sequence"/>
</dbReference>
<evidence type="ECO:0000313" key="3">
    <source>
        <dbReference type="Proteomes" id="UP001515480"/>
    </source>
</evidence>
<proteinExistence type="predicted"/>